<evidence type="ECO:0000256" key="1">
    <source>
        <dbReference type="ARBA" id="ARBA00004651"/>
    </source>
</evidence>
<evidence type="ECO:0000259" key="12">
    <source>
        <dbReference type="Pfam" id="PF22599"/>
    </source>
</evidence>
<keyword evidence="8 9" id="KW-0472">Membrane</keyword>
<dbReference type="GO" id="GO:0015450">
    <property type="term" value="F:protein-transporting ATPase activity"/>
    <property type="evidence" value="ECO:0007669"/>
    <property type="project" value="InterPro"/>
</dbReference>
<evidence type="ECO:0000256" key="8">
    <source>
        <dbReference type="ARBA" id="ARBA00023136"/>
    </source>
</evidence>
<name>D0LJ86_HALO1</name>
<evidence type="ECO:0000259" key="11">
    <source>
        <dbReference type="Pfam" id="PF21760"/>
    </source>
</evidence>
<comment type="subcellular location">
    <subcellularLocation>
        <location evidence="9">Cell inner membrane</location>
        <topology evidence="9">Multi-pass membrane protein</topology>
    </subcellularLocation>
    <subcellularLocation>
        <location evidence="1">Cell membrane</location>
        <topology evidence="1">Multi-pass membrane protein</topology>
    </subcellularLocation>
</comment>
<dbReference type="InterPro" id="IPR048634">
    <property type="entry name" value="SecD_SecF_C"/>
</dbReference>
<dbReference type="PRINTS" id="PR00702">
    <property type="entry name" value="ACRIFLAVINRP"/>
</dbReference>
<keyword evidence="6 9" id="KW-1133">Transmembrane helix</keyword>
<feature type="transmembrane region" description="Helical" evidence="9">
    <location>
        <begin position="527"/>
        <end position="546"/>
    </location>
</feature>
<dbReference type="Pfam" id="PF22599">
    <property type="entry name" value="SecDF_P1_head"/>
    <property type="match status" value="1"/>
</dbReference>
<dbReference type="InterPro" id="IPR055344">
    <property type="entry name" value="SecD_SecF_C_bact"/>
</dbReference>
<dbReference type="FunFam" id="1.20.1640.10:FF:000004">
    <property type="entry name" value="Protein translocase subunit SecD"/>
    <property type="match status" value="1"/>
</dbReference>
<dbReference type="InterPro" id="IPR001036">
    <property type="entry name" value="Acrflvin-R"/>
</dbReference>
<evidence type="ECO:0000256" key="6">
    <source>
        <dbReference type="ARBA" id="ARBA00022989"/>
    </source>
</evidence>
<dbReference type="PANTHER" id="PTHR30081">
    <property type="entry name" value="PROTEIN-EXPORT MEMBRANE PROTEIN SEC"/>
    <property type="match status" value="1"/>
</dbReference>
<feature type="transmembrane region" description="Helical" evidence="9">
    <location>
        <begin position="601"/>
        <end position="622"/>
    </location>
</feature>
<sequence>MDRKIRWRTFWLGALVVLSISLLIPTLVPSESMPAWFNRVFSKKIQLGLDLQGGLYTVYSIDLDKAVDDKASEIKREFDAKMAERSIAGRVTTPRQPVGAINVILEEEAQKSAIDADFLSDYAEILENRDCPEGLEATSVCLLVSPEYADGIRKSAQEQALIIIRDRINKRGVAEPSVKSKGNQIVVELPGLDEEEIERVKDLIGRTAKLEFKMVAENSEYMRELYQHVSEDAKAKELGIDVGVDFWSHDESGKQYQDYYLSAGDVDEWLPVAEAKERGCWNANKSEVQGEVQCTITGRQRIADYLDELFVADAEMAIDDEHQIGYQLVNPESVMRDQEREAYWRTYYLNRPVELSGSSIADAYKYWDPTTNRPSVLIVFNRYGGRRFGDMTSVNIGKKMAIILDETVNSAPVIQDAITGGRSTITMGGSSNAAIEAEADDLVSVLKTGSLPAPLQEDSSSVIGPLLGADAIEKAQFAFALGALLVLIIMVFIYRVSGWLSMVALVLNIGFMMAILAALGATLTLPGIAALVLTVGMAVDANIIIYERIREELRLGKSVRGAVDAGFSRGFSAIFDGQITTAVAAYVLLQYGSGPIRGFAVMLIIGIGCTLFTATWCTRLFFEYYVGKGRKVEQLSI</sequence>
<keyword evidence="7 9" id="KW-0811">Translocation</keyword>
<dbReference type="InterPro" id="IPR048631">
    <property type="entry name" value="SecD_1st"/>
</dbReference>
<comment type="function">
    <text evidence="9">Part of the Sec protein translocase complex. Interacts with the SecYEG preprotein conducting channel. SecDF uses the proton motive force (PMF) to complete protein translocation after the ATP-dependent function of SecA.</text>
</comment>
<evidence type="ECO:0000256" key="4">
    <source>
        <dbReference type="ARBA" id="ARBA00022692"/>
    </source>
</evidence>
<dbReference type="NCBIfam" id="TIGR00916">
    <property type="entry name" value="2A0604s01"/>
    <property type="match status" value="1"/>
</dbReference>
<evidence type="ECO:0000313" key="14">
    <source>
        <dbReference type="Proteomes" id="UP000001880"/>
    </source>
</evidence>
<organism evidence="13 14">
    <name type="scientific">Haliangium ochraceum (strain DSM 14365 / JCM 11303 / SMP-2)</name>
    <dbReference type="NCBI Taxonomy" id="502025"/>
    <lineage>
        <taxon>Bacteria</taxon>
        <taxon>Pseudomonadati</taxon>
        <taxon>Myxococcota</taxon>
        <taxon>Polyangia</taxon>
        <taxon>Haliangiales</taxon>
        <taxon>Kofleriaceae</taxon>
        <taxon>Haliangium</taxon>
    </lineage>
</organism>
<evidence type="ECO:0000313" key="13">
    <source>
        <dbReference type="EMBL" id="ACY14933.1"/>
    </source>
</evidence>
<reference evidence="13 14" key="1">
    <citation type="journal article" date="2010" name="Stand. Genomic Sci.">
        <title>Complete genome sequence of Haliangium ochraceum type strain (SMP-2).</title>
        <authorList>
            <consortium name="US DOE Joint Genome Institute (JGI-PGF)"/>
            <person name="Ivanova N."/>
            <person name="Daum C."/>
            <person name="Lang E."/>
            <person name="Abt B."/>
            <person name="Kopitz M."/>
            <person name="Saunders E."/>
            <person name="Lapidus A."/>
            <person name="Lucas S."/>
            <person name="Glavina Del Rio T."/>
            <person name="Nolan M."/>
            <person name="Tice H."/>
            <person name="Copeland A."/>
            <person name="Cheng J.F."/>
            <person name="Chen F."/>
            <person name="Bruce D."/>
            <person name="Goodwin L."/>
            <person name="Pitluck S."/>
            <person name="Mavromatis K."/>
            <person name="Pati A."/>
            <person name="Mikhailova N."/>
            <person name="Chen A."/>
            <person name="Palaniappan K."/>
            <person name="Land M."/>
            <person name="Hauser L."/>
            <person name="Chang Y.J."/>
            <person name="Jeffries C.D."/>
            <person name="Detter J.C."/>
            <person name="Brettin T."/>
            <person name="Rohde M."/>
            <person name="Goker M."/>
            <person name="Bristow J."/>
            <person name="Markowitz V."/>
            <person name="Eisen J.A."/>
            <person name="Hugenholtz P."/>
            <person name="Kyrpides N.C."/>
            <person name="Klenk H.P."/>
        </authorList>
    </citation>
    <scope>NUCLEOTIDE SEQUENCE [LARGE SCALE GENOMIC DNA]</scope>
    <source>
        <strain evidence="14">DSM 14365 / CIP 107738 / JCM 11303 / AJ 13395 / SMP-2</strain>
    </source>
</reference>
<gene>
    <name evidence="9" type="primary">secD</name>
    <name evidence="13" type="ordered locus">Hoch_2396</name>
</gene>
<keyword evidence="4 9" id="KW-0812">Transmembrane</keyword>
<dbReference type="InterPro" id="IPR005791">
    <property type="entry name" value="SecD"/>
</dbReference>
<keyword evidence="5 9" id="KW-0653">Protein transport</keyword>
<dbReference type="SUPFAM" id="SSF82866">
    <property type="entry name" value="Multidrug efflux transporter AcrB transmembrane domain"/>
    <property type="match status" value="1"/>
</dbReference>
<dbReference type="GO" id="GO:0065002">
    <property type="term" value="P:intracellular protein transmembrane transport"/>
    <property type="evidence" value="ECO:0007669"/>
    <property type="project" value="UniProtKB-UniRule"/>
</dbReference>
<evidence type="ECO:0000256" key="5">
    <source>
        <dbReference type="ARBA" id="ARBA00022927"/>
    </source>
</evidence>
<dbReference type="Proteomes" id="UP000001880">
    <property type="component" value="Chromosome"/>
</dbReference>
<protein>
    <recommendedName>
        <fullName evidence="9">Protein translocase subunit SecD</fullName>
    </recommendedName>
</protein>
<dbReference type="STRING" id="502025.Hoch_2396"/>
<evidence type="ECO:0000256" key="3">
    <source>
        <dbReference type="ARBA" id="ARBA00022475"/>
    </source>
</evidence>
<feature type="domain" description="Protein export membrane protein SecD/SecF C-terminal" evidence="10">
    <location>
        <begin position="456"/>
        <end position="613"/>
    </location>
</feature>
<dbReference type="Gene3D" id="1.20.1640.10">
    <property type="entry name" value="Multidrug efflux transporter AcrB transmembrane domain"/>
    <property type="match status" value="1"/>
</dbReference>
<feature type="domain" description="SecDF P1 head subdomain" evidence="12">
    <location>
        <begin position="345"/>
        <end position="453"/>
    </location>
</feature>
<comment type="similarity">
    <text evidence="9">Belongs to the SecD/SecF family. SecD subfamily.</text>
</comment>
<evidence type="ECO:0000256" key="7">
    <source>
        <dbReference type="ARBA" id="ARBA00023010"/>
    </source>
</evidence>
<dbReference type="Gene3D" id="3.30.1360.200">
    <property type="match status" value="1"/>
</dbReference>
<evidence type="ECO:0000256" key="2">
    <source>
        <dbReference type="ARBA" id="ARBA00022448"/>
    </source>
</evidence>
<dbReference type="HAMAP" id="MF_01463_B">
    <property type="entry name" value="SecD_B"/>
    <property type="match status" value="1"/>
</dbReference>
<dbReference type="EMBL" id="CP001804">
    <property type="protein sequence ID" value="ACY14933.1"/>
    <property type="molecule type" value="Genomic_DNA"/>
</dbReference>
<dbReference type="HOGENOM" id="CLU_007894_4_3_7"/>
<comment type="subunit">
    <text evidence="9">Forms a complex with SecF. Part of the essential Sec protein translocation apparatus which comprises SecA, SecYEG and auxiliary proteins SecDF. Other proteins may also be involved.</text>
</comment>
<dbReference type="NCBIfam" id="TIGR01129">
    <property type="entry name" value="secD"/>
    <property type="match status" value="1"/>
</dbReference>
<dbReference type="OrthoDB" id="9805019at2"/>
<feature type="transmembrane region" description="Helical" evidence="9">
    <location>
        <begin position="567"/>
        <end position="589"/>
    </location>
</feature>
<dbReference type="Pfam" id="PF21760">
    <property type="entry name" value="SecD_1st"/>
    <property type="match status" value="1"/>
</dbReference>
<dbReference type="Pfam" id="PF02355">
    <property type="entry name" value="SecD_SecF_C"/>
    <property type="match status" value="1"/>
</dbReference>
<dbReference type="eggNOG" id="COG0342">
    <property type="taxonomic scope" value="Bacteria"/>
</dbReference>
<keyword evidence="2 9" id="KW-0813">Transport</keyword>
<evidence type="ECO:0000259" key="10">
    <source>
        <dbReference type="Pfam" id="PF02355"/>
    </source>
</evidence>
<dbReference type="GO" id="GO:0005886">
    <property type="term" value="C:plasma membrane"/>
    <property type="evidence" value="ECO:0007669"/>
    <property type="project" value="UniProtKB-SubCell"/>
</dbReference>
<feature type="transmembrane region" description="Helical" evidence="9">
    <location>
        <begin position="477"/>
        <end position="496"/>
    </location>
</feature>
<comment type="caution">
    <text evidence="9">Lacks conserved residue(s) required for the propagation of feature annotation.</text>
</comment>
<dbReference type="InterPro" id="IPR022813">
    <property type="entry name" value="SecD/SecF_arch_bac"/>
</dbReference>
<keyword evidence="3 9" id="KW-1003">Cell membrane</keyword>
<evidence type="ECO:0000256" key="9">
    <source>
        <dbReference type="HAMAP-Rule" id="MF_01463"/>
    </source>
</evidence>
<keyword evidence="9" id="KW-0997">Cell inner membrane</keyword>
<dbReference type="Gene3D" id="3.30.70.3220">
    <property type="match status" value="1"/>
</dbReference>
<accession>D0LJ86</accession>
<feature type="domain" description="Protein translocase subunit SecDF P1" evidence="11">
    <location>
        <begin position="158"/>
        <end position="216"/>
    </location>
</feature>
<dbReference type="InterPro" id="IPR054384">
    <property type="entry name" value="SecDF_P1_head"/>
</dbReference>
<dbReference type="GO" id="GO:0043952">
    <property type="term" value="P:protein transport by the Sec complex"/>
    <property type="evidence" value="ECO:0007669"/>
    <property type="project" value="UniProtKB-UniRule"/>
</dbReference>
<dbReference type="GO" id="GO:0006605">
    <property type="term" value="P:protein targeting"/>
    <property type="evidence" value="ECO:0007669"/>
    <property type="project" value="UniProtKB-UniRule"/>
</dbReference>
<dbReference type="PANTHER" id="PTHR30081:SF1">
    <property type="entry name" value="PROTEIN TRANSLOCASE SUBUNIT SECD"/>
    <property type="match status" value="1"/>
</dbReference>
<dbReference type="AlphaFoldDB" id="D0LJ86"/>
<keyword evidence="14" id="KW-1185">Reference proteome</keyword>
<proteinExistence type="inferred from homology"/>
<dbReference type="KEGG" id="hoh:Hoch_2396"/>
<feature type="transmembrane region" description="Helical" evidence="9">
    <location>
        <begin position="503"/>
        <end position="521"/>
    </location>
</feature>